<evidence type="ECO:0000256" key="1">
    <source>
        <dbReference type="ARBA" id="ARBA00005234"/>
    </source>
</evidence>
<sequence length="537" mass="62098">MGFSASVGFYDLEMPTMGYMTGGDRKRDLYSSLAPSFSPDSFPTSKRLKISPIHAPGRTPGPSISTVDKLFRYPETTRKLRREVHAPCRNLKYGLGALRCKPGGDKESEKVEMLSSAYDYARRAAVETLRFFGVGKRPPKVDEQPVKPSNHVLVSDDSSMEEVQVTDDNDENGVRSMVLDEPVNEQENDDDVRIVGDRSVVTPERNLSEEKTREMVDSLALDRSGLSVEVYKKLLDGAQRRDPNVLQPQIEYYEKKRASLQALRSMRKPLEKPVEEIPREPFIPLTKEEETEVKRALLPNNRRKLLVAHTNSAIDITGEVLQCLSPGAWLNDEVINLYLELLKEREKREPQKFLKCHFCNTFFYKKLLGGDKKVYDYKAVKRWTTERKLGYMLVDCEKIFVPIHREIHWCLAIINRKDRKFQYLDSLKGRDSRVLKNLARYYVEEVKDKSKVDIDLSEWEYEFPEDLPEQQERTVSGLKTGLSSLFLFHATNRYDCGMFMIKYADFYSRGLGLCFSQETMPYFRLRTAKEILRLKAD</sequence>
<dbReference type="EMBL" id="CAMGYJ010000011">
    <property type="protein sequence ID" value="CAI0626878.1"/>
    <property type="molecule type" value="Genomic_DNA"/>
</dbReference>
<evidence type="ECO:0000256" key="5">
    <source>
        <dbReference type="ARBA" id="ARBA00022807"/>
    </source>
</evidence>
<gene>
    <name evidence="7" type="ORF">LITE_LOCUS51055</name>
</gene>
<evidence type="ECO:0000313" key="7">
    <source>
        <dbReference type="EMBL" id="CAI0626878.1"/>
    </source>
</evidence>
<organism evidence="7 8">
    <name type="scientific">Linum tenue</name>
    <dbReference type="NCBI Taxonomy" id="586396"/>
    <lineage>
        <taxon>Eukaryota</taxon>
        <taxon>Viridiplantae</taxon>
        <taxon>Streptophyta</taxon>
        <taxon>Embryophyta</taxon>
        <taxon>Tracheophyta</taxon>
        <taxon>Spermatophyta</taxon>
        <taxon>Magnoliopsida</taxon>
        <taxon>eudicotyledons</taxon>
        <taxon>Gunneridae</taxon>
        <taxon>Pentapetalae</taxon>
        <taxon>rosids</taxon>
        <taxon>fabids</taxon>
        <taxon>Malpighiales</taxon>
        <taxon>Linaceae</taxon>
        <taxon>Linum</taxon>
    </lineage>
</organism>
<keyword evidence="5" id="KW-0788">Thiol protease</keyword>
<protein>
    <recommendedName>
        <fullName evidence="6">Ubiquitin-like protease family profile domain-containing protein</fullName>
    </recommendedName>
</protein>
<feature type="domain" description="Ubiquitin-like protease family profile" evidence="6">
    <location>
        <begin position="314"/>
        <end position="507"/>
    </location>
</feature>
<accession>A0AAV0S4Z6</accession>
<dbReference type="GO" id="GO:0016926">
    <property type="term" value="P:protein desumoylation"/>
    <property type="evidence" value="ECO:0007669"/>
    <property type="project" value="UniProtKB-ARBA"/>
</dbReference>
<evidence type="ECO:0000259" key="6">
    <source>
        <dbReference type="PROSITE" id="PS50600"/>
    </source>
</evidence>
<dbReference type="Gene3D" id="3.40.395.10">
    <property type="entry name" value="Adenoviral Proteinase, Chain A"/>
    <property type="match status" value="1"/>
</dbReference>
<dbReference type="SUPFAM" id="SSF54001">
    <property type="entry name" value="Cysteine proteinases"/>
    <property type="match status" value="1"/>
</dbReference>
<evidence type="ECO:0000256" key="4">
    <source>
        <dbReference type="ARBA" id="ARBA00022801"/>
    </source>
</evidence>
<keyword evidence="8" id="KW-1185">Reference proteome</keyword>
<dbReference type="GO" id="GO:0005634">
    <property type="term" value="C:nucleus"/>
    <property type="evidence" value="ECO:0007669"/>
    <property type="project" value="TreeGrafter"/>
</dbReference>
<keyword evidence="4" id="KW-0378">Hydrolase</keyword>
<dbReference type="Pfam" id="PF02902">
    <property type="entry name" value="Peptidase_C48"/>
    <property type="match status" value="1"/>
</dbReference>
<comment type="caution">
    <text evidence="7">The sequence shown here is derived from an EMBL/GenBank/DDBJ whole genome shotgun (WGS) entry which is preliminary data.</text>
</comment>
<dbReference type="FunFam" id="3.40.395.10:FF:000005">
    <property type="entry name" value="Ubiquitin-like-specific protease ESD4"/>
    <property type="match status" value="1"/>
</dbReference>
<evidence type="ECO:0000313" key="8">
    <source>
        <dbReference type="Proteomes" id="UP001154282"/>
    </source>
</evidence>
<keyword evidence="3" id="KW-0833">Ubl conjugation pathway</keyword>
<evidence type="ECO:0000256" key="2">
    <source>
        <dbReference type="ARBA" id="ARBA00022670"/>
    </source>
</evidence>
<evidence type="ECO:0000256" key="3">
    <source>
        <dbReference type="ARBA" id="ARBA00022786"/>
    </source>
</evidence>
<dbReference type="Proteomes" id="UP001154282">
    <property type="component" value="Unassembled WGS sequence"/>
</dbReference>
<reference evidence="7" key="1">
    <citation type="submission" date="2022-08" db="EMBL/GenBank/DDBJ databases">
        <authorList>
            <person name="Gutierrez-Valencia J."/>
        </authorList>
    </citation>
    <scope>NUCLEOTIDE SEQUENCE</scope>
</reference>
<dbReference type="PANTHER" id="PTHR12606">
    <property type="entry name" value="SENTRIN/SUMO-SPECIFIC PROTEASE"/>
    <property type="match status" value="1"/>
</dbReference>
<dbReference type="AlphaFoldDB" id="A0AAV0S4Z6"/>
<proteinExistence type="inferred from homology"/>
<name>A0AAV0S4Z6_9ROSI</name>
<keyword evidence="2" id="KW-0645">Protease</keyword>
<dbReference type="PROSITE" id="PS50600">
    <property type="entry name" value="ULP_PROTEASE"/>
    <property type="match status" value="1"/>
</dbReference>
<dbReference type="InterPro" id="IPR038765">
    <property type="entry name" value="Papain-like_cys_pep_sf"/>
</dbReference>
<comment type="similarity">
    <text evidence="1">Belongs to the peptidase C48 family.</text>
</comment>
<dbReference type="PANTHER" id="PTHR12606:SF1">
    <property type="entry name" value="UBIQUITIN-LIKE-SPECIFIC PROTEASE 1A"/>
    <property type="match status" value="1"/>
</dbReference>
<dbReference type="InterPro" id="IPR003653">
    <property type="entry name" value="Peptidase_C48_C"/>
</dbReference>
<dbReference type="GO" id="GO:0006508">
    <property type="term" value="P:proteolysis"/>
    <property type="evidence" value="ECO:0007669"/>
    <property type="project" value="UniProtKB-KW"/>
</dbReference>
<dbReference type="GO" id="GO:0016929">
    <property type="term" value="F:deSUMOylase activity"/>
    <property type="evidence" value="ECO:0007669"/>
    <property type="project" value="TreeGrafter"/>
</dbReference>